<feature type="compositionally biased region" description="Basic and acidic residues" evidence="3">
    <location>
        <begin position="323"/>
        <end position="433"/>
    </location>
</feature>
<dbReference type="CDD" id="cd00112">
    <property type="entry name" value="LDLa"/>
    <property type="match status" value="2"/>
</dbReference>
<dbReference type="PRINTS" id="PR00261">
    <property type="entry name" value="LDLRECEPTOR"/>
</dbReference>
<proteinExistence type="predicted"/>
<dbReference type="PROSITE" id="PS01209">
    <property type="entry name" value="LDLRA_1"/>
    <property type="match status" value="1"/>
</dbReference>
<protein>
    <submittedName>
        <fullName evidence="4">Uncharacterized protein</fullName>
    </submittedName>
</protein>
<keyword evidence="5" id="KW-1185">Reference proteome</keyword>
<dbReference type="Proteomes" id="UP001286313">
    <property type="component" value="Unassembled WGS sequence"/>
</dbReference>
<comment type="caution">
    <text evidence="4">The sequence shown here is derived from an EMBL/GenBank/DDBJ whole genome shotgun (WGS) entry which is preliminary data.</text>
</comment>
<accession>A0AAE1GHZ3</accession>
<feature type="compositionally biased region" description="Acidic residues" evidence="3">
    <location>
        <begin position="434"/>
        <end position="443"/>
    </location>
</feature>
<feature type="disulfide bond" evidence="2">
    <location>
        <begin position="574"/>
        <end position="589"/>
    </location>
</feature>
<sequence length="692" mass="79974">MDVVRRGCKAEVKTCSTERYSCHHKISCTLYCSCDSSDTYLNPFKDGGDEEIKVEAGRTEADVDYFVPVTAFSLPSPYSSSSTTTTTSLFSNEEGEAGRMEERGTPPLQFILLLLGGGREITSLEGRMTKKRREKEEEMVTLEIRRMKKKKREKEWIHGIEVEERTVINATRKEEDGGNETSQEYMIHFDMRRGEGGRREEMKAGGKEEEKRRQRKGGGKEEWKENGAWERKVGRKGQEWKAKQRQEEDRKNEHRSTREEIKARDRKKEEDIRKDIPIIELTGRRKEEENEERRRIGENLEGRTKTKAEKRKEQRSKGIAKNQRLEERIVKEEEGREEAERSGKEEIGRRGKREEGRREIAEGKGGRNKETGNNEERGKRDDVKRLNTEKGKRGKGKYELKNERSKEDERRTEVRGIREDDSKKWLKERRDEEGIREDDDDDRLIEKDTGDGEEERINYKHDEKKRIEDKKNEERIDDKEREEGTDEDNKSEGRRENGDKNVDEILEGGDKDVWWCDDDGEWRCSDGVGCVREEDKCNGIPECQDGSDEEVALCGCLPYEYQCESECVDLLLRCDTNPDCQYQEDETGCGPMQSEAWQLLWPSCTLTSSSFLQRYLRHDNTHSQCVALGTTPKGSSFRYEYPALGGGGSFHSRAEGQCCLAERTGLLANAQSVLSSPINSFGRNTDMDSLDV</sequence>
<evidence type="ECO:0000256" key="1">
    <source>
        <dbReference type="ARBA" id="ARBA00023157"/>
    </source>
</evidence>
<feature type="compositionally biased region" description="Basic and acidic residues" evidence="3">
    <location>
        <begin position="444"/>
        <end position="504"/>
    </location>
</feature>
<keyword evidence="1 2" id="KW-1015">Disulfide bond</keyword>
<name>A0AAE1GHZ3_PETCI</name>
<evidence type="ECO:0000256" key="2">
    <source>
        <dbReference type="PROSITE-ProRule" id="PRU00124"/>
    </source>
</evidence>
<feature type="region of interest" description="Disordered" evidence="3">
    <location>
        <begin position="171"/>
        <end position="504"/>
    </location>
</feature>
<dbReference type="EMBL" id="JAWQEG010000284">
    <property type="protein sequence ID" value="KAK3892156.1"/>
    <property type="molecule type" value="Genomic_DNA"/>
</dbReference>
<organism evidence="4 5">
    <name type="scientific">Petrolisthes cinctipes</name>
    <name type="common">Flat porcelain crab</name>
    <dbReference type="NCBI Taxonomy" id="88211"/>
    <lineage>
        <taxon>Eukaryota</taxon>
        <taxon>Metazoa</taxon>
        <taxon>Ecdysozoa</taxon>
        <taxon>Arthropoda</taxon>
        <taxon>Crustacea</taxon>
        <taxon>Multicrustacea</taxon>
        <taxon>Malacostraca</taxon>
        <taxon>Eumalacostraca</taxon>
        <taxon>Eucarida</taxon>
        <taxon>Decapoda</taxon>
        <taxon>Pleocyemata</taxon>
        <taxon>Anomura</taxon>
        <taxon>Galatheoidea</taxon>
        <taxon>Porcellanidae</taxon>
        <taxon>Petrolisthes</taxon>
    </lineage>
</organism>
<dbReference type="AlphaFoldDB" id="A0AAE1GHZ3"/>
<dbReference type="PROSITE" id="PS50068">
    <property type="entry name" value="LDLRA_2"/>
    <property type="match status" value="2"/>
</dbReference>
<dbReference type="SMART" id="SM00192">
    <property type="entry name" value="LDLa"/>
    <property type="match status" value="2"/>
</dbReference>
<dbReference type="InterPro" id="IPR036055">
    <property type="entry name" value="LDL_receptor-like_sf"/>
</dbReference>
<evidence type="ECO:0000256" key="3">
    <source>
        <dbReference type="SAM" id="MobiDB-lite"/>
    </source>
</evidence>
<dbReference type="InterPro" id="IPR002172">
    <property type="entry name" value="LDrepeatLR_classA_rpt"/>
</dbReference>
<comment type="caution">
    <text evidence="2">Lacks conserved residue(s) required for the propagation of feature annotation.</text>
</comment>
<evidence type="ECO:0000313" key="5">
    <source>
        <dbReference type="Proteomes" id="UP001286313"/>
    </source>
</evidence>
<gene>
    <name evidence="4" type="ORF">Pcinc_003992</name>
</gene>
<reference evidence="4" key="1">
    <citation type="submission" date="2023-10" db="EMBL/GenBank/DDBJ databases">
        <title>Genome assemblies of two species of porcelain crab, Petrolisthes cinctipes and Petrolisthes manimaculis (Anomura: Porcellanidae).</title>
        <authorList>
            <person name="Angst P."/>
        </authorList>
    </citation>
    <scope>NUCLEOTIDE SEQUENCE</scope>
    <source>
        <strain evidence="4">PB745_01</strain>
        <tissue evidence="4">Gill</tissue>
    </source>
</reference>
<dbReference type="Gene3D" id="4.10.400.10">
    <property type="entry name" value="Low-density Lipoprotein Receptor"/>
    <property type="match status" value="2"/>
</dbReference>
<evidence type="ECO:0000313" key="4">
    <source>
        <dbReference type="EMBL" id="KAK3892156.1"/>
    </source>
</evidence>
<feature type="compositionally biased region" description="Basic and acidic residues" evidence="3">
    <location>
        <begin position="187"/>
        <end position="316"/>
    </location>
</feature>
<dbReference type="InterPro" id="IPR023415">
    <property type="entry name" value="LDLR_class-A_CS"/>
</dbReference>
<dbReference type="Pfam" id="PF00057">
    <property type="entry name" value="Ldl_recept_a"/>
    <property type="match status" value="1"/>
</dbReference>